<proteinExistence type="predicted"/>
<feature type="region of interest" description="Disordered" evidence="1">
    <location>
        <begin position="84"/>
        <end position="139"/>
    </location>
</feature>
<keyword evidence="3" id="KW-1185">Reference proteome</keyword>
<dbReference type="PANTHER" id="PTHR38166:SF1">
    <property type="entry name" value="C2H2-TYPE DOMAIN-CONTAINING PROTEIN"/>
    <property type="match status" value="1"/>
</dbReference>
<dbReference type="PANTHER" id="PTHR38166">
    <property type="entry name" value="C2H2-TYPE DOMAIN-CONTAINING PROTEIN-RELATED"/>
    <property type="match status" value="1"/>
</dbReference>
<dbReference type="GeneID" id="27721616"/>
<dbReference type="VEuPathDB" id="FungiDB:SAPIO_CDS2544"/>
<organism evidence="2 3">
    <name type="scientific">Pseudallescheria apiosperma</name>
    <name type="common">Scedosporium apiospermum</name>
    <dbReference type="NCBI Taxonomy" id="563466"/>
    <lineage>
        <taxon>Eukaryota</taxon>
        <taxon>Fungi</taxon>
        <taxon>Dikarya</taxon>
        <taxon>Ascomycota</taxon>
        <taxon>Pezizomycotina</taxon>
        <taxon>Sordariomycetes</taxon>
        <taxon>Hypocreomycetidae</taxon>
        <taxon>Microascales</taxon>
        <taxon>Microascaceae</taxon>
        <taxon>Scedosporium</taxon>
    </lineage>
</organism>
<evidence type="ECO:0000313" key="2">
    <source>
        <dbReference type="EMBL" id="KEZ45111.1"/>
    </source>
</evidence>
<dbReference type="KEGG" id="sapo:SAPIO_CDS2544"/>
<dbReference type="EMBL" id="JOWA01000086">
    <property type="protein sequence ID" value="KEZ45111.1"/>
    <property type="molecule type" value="Genomic_DNA"/>
</dbReference>
<feature type="compositionally biased region" description="Basic residues" evidence="1">
    <location>
        <begin position="107"/>
        <end position="116"/>
    </location>
</feature>
<evidence type="ECO:0008006" key="4">
    <source>
        <dbReference type="Google" id="ProtNLM"/>
    </source>
</evidence>
<accession>A0A084GCP9</accession>
<dbReference type="AlphaFoldDB" id="A0A084GCP9"/>
<comment type="caution">
    <text evidence="2">The sequence shown here is derived from an EMBL/GenBank/DDBJ whole genome shotgun (WGS) entry which is preliminary data.</text>
</comment>
<name>A0A084GCP9_PSEDA</name>
<dbReference type="RefSeq" id="XP_016644910.1">
    <property type="nucleotide sequence ID" value="XM_016785534.1"/>
</dbReference>
<protein>
    <recommendedName>
        <fullName evidence="4">C2H2-type domain-containing protein</fullName>
    </recommendedName>
</protein>
<evidence type="ECO:0000313" key="3">
    <source>
        <dbReference type="Proteomes" id="UP000028545"/>
    </source>
</evidence>
<sequence>MDPDSEEVETHGQGNRTEELAPSMRSSSSDQSSSQDGDQESLQSSDEILTLRQRLDACKTRLIKYVVENTLCCLERKFVSMQRDGGTSASFNPVGDTGAGACQTSKGKQRERKRKVGQAGGNAEDDEDNTLEERNPKGLTELDSGGLLACPFFKHDTAKYKAHRACCGPGWSTVHRIKCNRCCIPFDDNESLREHQRSTTPCELQPPTPVDGIGEAQEKVLRSRKKACLGLSEIEKWRTMYNIIFPDLAEEDIPSPFYEYENSHEKYSGGKERSEYLAEYEKYLVPRLINRLEHQFETDLRIFESGMKKKAIELVIDVQLEILDEFRKWAPGPSHQREPQHQARPATMPHDAVVVTRSEDVQSLPLPAFEPQDLQLAYDDLELQFLNPLASIMDGNVGDGWEWNDMCAGPSNSRGRQTSDPGYESQEGAQEKPDYQ</sequence>
<feature type="region of interest" description="Disordered" evidence="1">
    <location>
        <begin position="408"/>
        <end position="436"/>
    </location>
</feature>
<dbReference type="HOGENOM" id="CLU_628750_0_0_1"/>
<feature type="compositionally biased region" description="Polar residues" evidence="1">
    <location>
        <begin position="410"/>
        <end position="420"/>
    </location>
</feature>
<gene>
    <name evidence="2" type="ORF">SAPIO_CDS2544</name>
</gene>
<dbReference type="Proteomes" id="UP000028545">
    <property type="component" value="Unassembled WGS sequence"/>
</dbReference>
<evidence type="ECO:0000256" key="1">
    <source>
        <dbReference type="SAM" id="MobiDB-lite"/>
    </source>
</evidence>
<dbReference type="OMA" id="YENSHEK"/>
<feature type="compositionally biased region" description="Low complexity" evidence="1">
    <location>
        <begin position="26"/>
        <end position="45"/>
    </location>
</feature>
<dbReference type="OrthoDB" id="4161727at2759"/>
<reference evidence="2 3" key="1">
    <citation type="journal article" date="2014" name="Genome Announc.">
        <title>Draft genome sequence of the pathogenic fungus Scedosporium apiospermum.</title>
        <authorList>
            <person name="Vandeputte P."/>
            <person name="Ghamrawi S."/>
            <person name="Rechenmann M."/>
            <person name="Iltis A."/>
            <person name="Giraud S."/>
            <person name="Fleury M."/>
            <person name="Thornton C."/>
            <person name="Delhaes L."/>
            <person name="Meyer W."/>
            <person name="Papon N."/>
            <person name="Bouchara J.P."/>
        </authorList>
    </citation>
    <scope>NUCLEOTIDE SEQUENCE [LARGE SCALE GENOMIC DNA]</scope>
    <source>
        <strain evidence="2 3">IHEM 14462</strain>
    </source>
</reference>
<feature type="region of interest" description="Disordered" evidence="1">
    <location>
        <begin position="1"/>
        <end position="45"/>
    </location>
</feature>